<reference evidence="5" key="1">
    <citation type="submission" date="2016-11" db="EMBL/GenBank/DDBJ databases">
        <authorList>
            <person name="Sisinthy S."/>
            <person name="Ara S."/>
            <person name="Gundlapally S.R."/>
        </authorList>
    </citation>
    <scope>NUCLEOTIDE SEQUENCE [LARGE SCALE GENOMIC DNA]</scope>
    <source>
        <strain evidence="5">V1-41</strain>
    </source>
</reference>
<comment type="cofactor">
    <cofactor evidence="1">
        <name>Mg(2+)</name>
        <dbReference type="ChEBI" id="CHEBI:18420"/>
    </cofactor>
</comment>
<evidence type="ECO:0000259" key="3">
    <source>
        <dbReference type="PROSITE" id="PS50887"/>
    </source>
</evidence>
<dbReference type="Gene3D" id="3.30.70.270">
    <property type="match status" value="1"/>
</dbReference>
<sequence>MKANTFASSSKFMDLLLDAICVVDKEGCFVYVSAACERIFGYTPEEMVGRRMIELVFPEDRECTLQTAAQVISGEPLPHFENRYVRKDGQVVNIMWSARWSEADQVRIAVARDITRSKQAEQMQAALYAISEAVHEVDDLGTLFQRIHRIIGALLPTTHFYIALYDEASGEVSFPYHVDKSDPLLTPQQIDSDTLCNRVIRGGQTLLLTPEDEPGSAEASVACSLCGHYLKSSLGVPLRSRNGTIGALIVQSCAEHARYTEKDRELLQFVSRQVADAIERKQMMARLQHIALHDQLTGLPNRALFHDRMQLALAKARRHQGQLALFYLDLDKFKAINDTFGHMAGDLLLEKVARRLELCVRECDTLARLGGDEFVVLLESIAQPEQAALVAEKIRHAFARPFDLAGRQVHILPSIGIALFPLHGSDEGQLLRHADDAMYSAKKVKGPEAKGDLNIFMPRGTSGR</sequence>
<dbReference type="SUPFAM" id="SSF55785">
    <property type="entry name" value="PYP-like sensor domain (PAS domain)"/>
    <property type="match status" value="1"/>
</dbReference>
<dbReference type="InterPro" id="IPR000014">
    <property type="entry name" value="PAS"/>
</dbReference>
<dbReference type="SMART" id="SM00267">
    <property type="entry name" value="GGDEF"/>
    <property type="match status" value="1"/>
</dbReference>
<accession>A0A2P5TPA2</accession>
<feature type="domain" description="PAS" evidence="2">
    <location>
        <begin position="5"/>
        <end position="75"/>
    </location>
</feature>
<protein>
    <submittedName>
        <fullName evidence="4">Diguanylate cyclase</fullName>
    </submittedName>
</protein>
<dbReference type="InterPro" id="IPR000160">
    <property type="entry name" value="GGDEF_dom"/>
</dbReference>
<dbReference type="InterPro" id="IPR052155">
    <property type="entry name" value="Biofilm_reg_signaling"/>
</dbReference>
<dbReference type="Pfam" id="PF00990">
    <property type="entry name" value="GGDEF"/>
    <property type="match status" value="1"/>
</dbReference>
<dbReference type="InterPro" id="IPR013655">
    <property type="entry name" value="PAS_fold_3"/>
</dbReference>
<dbReference type="PROSITE" id="PS50887">
    <property type="entry name" value="GGDEF"/>
    <property type="match status" value="1"/>
</dbReference>
<dbReference type="Proteomes" id="UP000242231">
    <property type="component" value="Unassembled WGS sequence"/>
</dbReference>
<proteinExistence type="predicted"/>
<dbReference type="PANTHER" id="PTHR44757:SF2">
    <property type="entry name" value="BIOFILM ARCHITECTURE MAINTENANCE PROTEIN MBAA"/>
    <property type="match status" value="1"/>
</dbReference>
<comment type="caution">
    <text evidence="4">The sequence shown here is derived from an EMBL/GenBank/DDBJ whole genome shotgun (WGS) entry which is preliminary data.</text>
</comment>
<feature type="domain" description="GGDEF" evidence="3">
    <location>
        <begin position="321"/>
        <end position="458"/>
    </location>
</feature>
<dbReference type="InterPro" id="IPR029787">
    <property type="entry name" value="Nucleotide_cyclase"/>
</dbReference>
<gene>
    <name evidence="4" type="ORF">UN63_05155</name>
</gene>
<evidence type="ECO:0000313" key="4">
    <source>
        <dbReference type="EMBL" id="PPL17423.1"/>
    </source>
</evidence>
<dbReference type="CDD" id="cd00130">
    <property type="entry name" value="PAS"/>
    <property type="match status" value="1"/>
</dbReference>
<dbReference type="SUPFAM" id="SSF55073">
    <property type="entry name" value="Nucleotide cyclase"/>
    <property type="match status" value="1"/>
</dbReference>
<dbReference type="PANTHER" id="PTHR44757">
    <property type="entry name" value="DIGUANYLATE CYCLASE DGCP"/>
    <property type="match status" value="1"/>
</dbReference>
<dbReference type="NCBIfam" id="TIGR00229">
    <property type="entry name" value="sensory_box"/>
    <property type="match status" value="1"/>
</dbReference>
<evidence type="ECO:0000256" key="1">
    <source>
        <dbReference type="ARBA" id="ARBA00001946"/>
    </source>
</evidence>
<dbReference type="PROSITE" id="PS50112">
    <property type="entry name" value="PAS"/>
    <property type="match status" value="1"/>
</dbReference>
<dbReference type="SUPFAM" id="SSF55781">
    <property type="entry name" value="GAF domain-like"/>
    <property type="match status" value="1"/>
</dbReference>
<dbReference type="Gene3D" id="3.30.450.20">
    <property type="entry name" value="PAS domain"/>
    <property type="match status" value="1"/>
</dbReference>
<evidence type="ECO:0000259" key="2">
    <source>
        <dbReference type="PROSITE" id="PS50112"/>
    </source>
</evidence>
<dbReference type="Gene3D" id="3.30.450.40">
    <property type="match status" value="1"/>
</dbReference>
<dbReference type="GO" id="GO:0003824">
    <property type="term" value="F:catalytic activity"/>
    <property type="evidence" value="ECO:0007669"/>
    <property type="project" value="UniProtKB-ARBA"/>
</dbReference>
<dbReference type="RefSeq" id="WP_104485718.1">
    <property type="nucleotide sequence ID" value="NZ_BMYB01000003.1"/>
</dbReference>
<keyword evidence="5" id="KW-1185">Reference proteome</keyword>
<dbReference type="CDD" id="cd01949">
    <property type="entry name" value="GGDEF"/>
    <property type="match status" value="1"/>
</dbReference>
<dbReference type="SMART" id="SM00091">
    <property type="entry name" value="PAS"/>
    <property type="match status" value="1"/>
</dbReference>
<dbReference type="NCBIfam" id="TIGR00254">
    <property type="entry name" value="GGDEF"/>
    <property type="match status" value="1"/>
</dbReference>
<dbReference type="EMBL" id="MPZM01000007">
    <property type="protein sequence ID" value="PPL17423.1"/>
    <property type="molecule type" value="Genomic_DNA"/>
</dbReference>
<dbReference type="InterPro" id="IPR029016">
    <property type="entry name" value="GAF-like_dom_sf"/>
</dbReference>
<dbReference type="InterPro" id="IPR043128">
    <property type="entry name" value="Rev_trsase/Diguanyl_cyclase"/>
</dbReference>
<dbReference type="Pfam" id="PF08447">
    <property type="entry name" value="PAS_3"/>
    <property type="match status" value="1"/>
</dbReference>
<name>A0A2P5TPA2_9GAMM</name>
<dbReference type="InterPro" id="IPR035965">
    <property type="entry name" value="PAS-like_dom_sf"/>
</dbReference>
<dbReference type="OrthoDB" id="9812260at2"/>
<organism evidence="4 5">
    <name type="scientific">Oceanisphaera arctica</name>
    <dbReference type="NCBI Taxonomy" id="641510"/>
    <lineage>
        <taxon>Bacteria</taxon>
        <taxon>Pseudomonadati</taxon>
        <taxon>Pseudomonadota</taxon>
        <taxon>Gammaproteobacteria</taxon>
        <taxon>Aeromonadales</taxon>
        <taxon>Aeromonadaceae</taxon>
        <taxon>Oceanisphaera</taxon>
    </lineage>
</organism>
<dbReference type="Pfam" id="PF01590">
    <property type="entry name" value="GAF"/>
    <property type="match status" value="1"/>
</dbReference>
<evidence type="ECO:0000313" key="5">
    <source>
        <dbReference type="Proteomes" id="UP000242231"/>
    </source>
</evidence>
<dbReference type="FunFam" id="3.30.70.270:FF:000001">
    <property type="entry name" value="Diguanylate cyclase domain protein"/>
    <property type="match status" value="1"/>
</dbReference>
<dbReference type="AlphaFoldDB" id="A0A2P5TPA2"/>
<dbReference type="SMART" id="SM00065">
    <property type="entry name" value="GAF"/>
    <property type="match status" value="1"/>
</dbReference>
<dbReference type="InterPro" id="IPR003018">
    <property type="entry name" value="GAF"/>
</dbReference>